<reference evidence="5 7" key="2">
    <citation type="submission" date="2018-10" db="EMBL/GenBank/DDBJ databases">
        <title>Transmission dynamics of multidrug resistant bacteria on intensive care unit surfaces.</title>
        <authorList>
            <person name="D'Souza A.W."/>
            <person name="Potter R.F."/>
            <person name="Wallace M."/>
            <person name="Shupe A."/>
            <person name="Patel S."/>
            <person name="Sun S."/>
            <person name="Gul D."/>
            <person name="Kwon J.H."/>
            <person name="Andleeb S."/>
            <person name="Burnham C.-A.D."/>
            <person name="Dantas G."/>
        </authorList>
    </citation>
    <scope>NUCLEOTIDE SEQUENCE [LARGE SCALE GENOMIC DNA]</scope>
    <source>
        <strain evidence="5 7">AJ_385</strain>
    </source>
</reference>
<feature type="chain" id="PRO_5015049246" evidence="1">
    <location>
        <begin position="22"/>
        <end position="126"/>
    </location>
</feature>
<reference evidence="4 6" key="1">
    <citation type="submission" date="2017-11" db="EMBL/GenBank/DDBJ databases">
        <title>Infants hospitalized years apart are colonized by the same room-sourced microbial strains.</title>
        <authorList>
            <person name="Brooks B."/>
            <person name="Olm M.R."/>
            <person name="Firek B.A."/>
            <person name="Baker R."/>
            <person name="Thomas B.C."/>
            <person name="Morowitz M.J."/>
            <person name="Banfield J.F."/>
        </authorList>
    </citation>
    <scope>NUCLEOTIDE SEQUENCE [LARGE SCALE GENOMIC DNA]</scope>
    <source>
        <strain evidence="4">S2_003_000_R3_20</strain>
    </source>
</reference>
<evidence type="ECO:0000313" key="3">
    <source>
        <dbReference type="EMBL" id="MDH2171230.1"/>
    </source>
</evidence>
<evidence type="ECO:0000313" key="4">
    <source>
        <dbReference type="EMBL" id="PZQ84999.1"/>
    </source>
</evidence>
<protein>
    <submittedName>
        <fullName evidence="4">Uncharacterized protein</fullName>
    </submittedName>
</protein>
<reference evidence="2" key="3">
    <citation type="submission" date="2022-09" db="EMBL/GenBank/DDBJ databases">
        <title>Intensive care unit water sources are persistently colonized with multi-drug resistant bacteria and are the site of extensive horizontal gene transfer of antibiotic resistance genes.</title>
        <authorList>
            <person name="Diorio-Toth L."/>
        </authorList>
    </citation>
    <scope>NUCLEOTIDE SEQUENCE</scope>
    <source>
        <strain evidence="3">GD03649</strain>
        <strain evidence="2">GD04065</strain>
    </source>
</reference>
<name>A0A0W8GYZ8_ACIJO</name>
<feature type="signal peptide" evidence="1">
    <location>
        <begin position="1"/>
        <end position="21"/>
    </location>
</feature>
<dbReference type="EMBL" id="JAOECG010000002">
    <property type="protein sequence ID" value="MDG9786025.1"/>
    <property type="molecule type" value="Genomic_DNA"/>
</dbReference>
<dbReference type="GeneID" id="56339389"/>
<evidence type="ECO:0000313" key="6">
    <source>
        <dbReference type="Proteomes" id="UP000249282"/>
    </source>
</evidence>
<evidence type="ECO:0000256" key="1">
    <source>
        <dbReference type="SAM" id="SignalP"/>
    </source>
</evidence>
<dbReference type="EMBL" id="JAOCLH010000002">
    <property type="protein sequence ID" value="MDH2171230.1"/>
    <property type="molecule type" value="Genomic_DNA"/>
</dbReference>
<dbReference type="Proteomes" id="UP000249282">
    <property type="component" value="Unassembled WGS sequence"/>
</dbReference>
<organism evidence="4 6">
    <name type="scientific">Acinetobacter johnsonii</name>
    <dbReference type="NCBI Taxonomy" id="40214"/>
    <lineage>
        <taxon>Bacteria</taxon>
        <taxon>Pseudomonadati</taxon>
        <taxon>Pseudomonadota</taxon>
        <taxon>Gammaproteobacteria</taxon>
        <taxon>Moraxellales</taxon>
        <taxon>Moraxellaceae</taxon>
        <taxon>Acinetobacter</taxon>
    </lineage>
</organism>
<comment type="caution">
    <text evidence="4">The sequence shown here is derived from an EMBL/GenBank/DDBJ whole genome shotgun (WGS) entry which is preliminary data.</text>
</comment>
<dbReference type="Proteomes" id="UP000277537">
    <property type="component" value="Unassembled WGS sequence"/>
</dbReference>
<evidence type="ECO:0000313" key="7">
    <source>
        <dbReference type="Proteomes" id="UP000277537"/>
    </source>
</evidence>
<dbReference type="Proteomes" id="UP001157887">
    <property type="component" value="Unassembled WGS sequence"/>
</dbReference>
<dbReference type="AlphaFoldDB" id="A0A0W8GYZ8"/>
<dbReference type="EMBL" id="RHXE01000005">
    <property type="protein sequence ID" value="RSE25876.1"/>
    <property type="molecule type" value="Genomic_DNA"/>
</dbReference>
<gene>
    <name evidence="4" type="ORF">DI542_16725</name>
    <name evidence="5" type="ORF">EGT73_03825</name>
    <name evidence="3" type="ORF">N5J46_02000</name>
    <name evidence="2" type="ORF">N7566_03255</name>
</gene>
<dbReference type="EMBL" id="QFQJ01000135">
    <property type="protein sequence ID" value="PZQ84999.1"/>
    <property type="molecule type" value="Genomic_DNA"/>
</dbReference>
<evidence type="ECO:0000313" key="2">
    <source>
        <dbReference type="EMBL" id="MDG9786025.1"/>
    </source>
</evidence>
<dbReference type="PROSITE" id="PS51257">
    <property type="entry name" value="PROKAR_LIPOPROTEIN"/>
    <property type="match status" value="1"/>
</dbReference>
<proteinExistence type="predicted"/>
<accession>A0A0W8GYZ8</accession>
<keyword evidence="1" id="KW-0732">Signal</keyword>
<dbReference type="Proteomes" id="UP001162261">
    <property type="component" value="Unassembled WGS sequence"/>
</dbReference>
<dbReference type="RefSeq" id="WP_004982234.1">
    <property type="nucleotide sequence ID" value="NZ_BKWH01000050.1"/>
</dbReference>
<evidence type="ECO:0000313" key="5">
    <source>
        <dbReference type="EMBL" id="RSE25876.1"/>
    </source>
</evidence>
<sequence length="126" mass="12788">MKKNIAIAGAAALTLLLSACASTPSNSLAIQKADNQYEVTGIGKTALIAKNNAIEAAAKTCGSKATAIVSDEKTEYQGALKGVVSDETGKMIQAAASVLGSISGTNSGINQDSDYQTILTFSCKAK</sequence>